<name>A0AAV8XPT6_9CUCU</name>
<dbReference type="GO" id="GO:0005886">
    <property type="term" value="C:plasma membrane"/>
    <property type="evidence" value="ECO:0007669"/>
    <property type="project" value="UniProtKB-SubCell"/>
</dbReference>
<evidence type="ECO:0000256" key="5">
    <source>
        <dbReference type="ARBA" id="ARBA00022989"/>
    </source>
</evidence>
<feature type="transmembrane region" description="Helical" evidence="8">
    <location>
        <begin position="248"/>
        <end position="272"/>
    </location>
</feature>
<comment type="caution">
    <text evidence="9">The sequence shown here is derived from an EMBL/GenBank/DDBJ whole genome shotgun (WGS) entry which is preliminary data.</text>
</comment>
<evidence type="ECO:0000256" key="8">
    <source>
        <dbReference type="SAM" id="Phobius"/>
    </source>
</evidence>
<dbReference type="GO" id="GO:0050916">
    <property type="term" value="P:sensory perception of sweet taste"/>
    <property type="evidence" value="ECO:0007669"/>
    <property type="project" value="UniProtKB-ARBA"/>
</dbReference>
<evidence type="ECO:0000313" key="9">
    <source>
        <dbReference type="EMBL" id="KAJ8940980.1"/>
    </source>
</evidence>
<evidence type="ECO:0000256" key="7">
    <source>
        <dbReference type="ARBA" id="ARBA00023170"/>
    </source>
</evidence>
<feature type="transmembrane region" description="Helical" evidence="8">
    <location>
        <begin position="134"/>
        <end position="152"/>
    </location>
</feature>
<protein>
    <recommendedName>
        <fullName evidence="11">Gustatory receptor</fullName>
    </recommendedName>
</protein>
<evidence type="ECO:0000256" key="4">
    <source>
        <dbReference type="ARBA" id="ARBA00022692"/>
    </source>
</evidence>
<feature type="transmembrane region" description="Helical" evidence="8">
    <location>
        <begin position="65"/>
        <end position="89"/>
    </location>
</feature>
<dbReference type="PANTHER" id="PTHR21421:SF29">
    <property type="entry name" value="GUSTATORY RECEPTOR 5A FOR TREHALOSE-RELATED"/>
    <property type="match status" value="1"/>
</dbReference>
<evidence type="ECO:0008006" key="11">
    <source>
        <dbReference type="Google" id="ProtNLM"/>
    </source>
</evidence>
<keyword evidence="5 8" id="KW-1133">Transmembrane helix</keyword>
<evidence type="ECO:0000256" key="2">
    <source>
        <dbReference type="ARBA" id="ARBA00005327"/>
    </source>
</evidence>
<dbReference type="Proteomes" id="UP001162162">
    <property type="component" value="Unassembled WGS sequence"/>
</dbReference>
<accession>A0AAV8XPT6</accession>
<keyword evidence="10" id="KW-1185">Reference proteome</keyword>
<comment type="similarity">
    <text evidence="2">Belongs to the insect chemoreceptor superfamily. Gustatory receptor (GR) family. Gr5a subfamily.</text>
</comment>
<dbReference type="EMBL" id="JAPWTK010000395">
    <property type="protein sequence ID" value="KAJ8940980.1"/>
    <property type="molecule type" value="Genomic_DNA"/>
</dbReference>
<evidence type="ECO:0000256" key="1">
    <source>
        <dbReference type="ARBA" id="ARBA00004651"/>
    </source>
</evidence>
<dbReference type="Pfam" id="PF06151">
    <property type="entry name" value="Trehalose_recp"/>
    <property type="match status" value="1"/>
</dbReference>
<evidence type="ECO:0000256" key="6">
    <source>
        <dbReference type="ARBA" id="ARBA00023136"/>
    </source>
</evidence>
<gene>
    <name evidence="9" type="ORF">NQ318_011713</name>
</gene>
<dbReference type="InterPro" id="IPR009318">
    <property type="entry name" value="Gustatory_rcpt"/>
</dbReference>
<dbReference type="PANTHER" id="PTHR21421">
    <property type="entry name" value="GUSTATORY RECEPTOR"/>
    <property type="match status" value="1"/>
</dbReference>
<keyword evidence="6 8" id="KW-0472">Membrane</keyword>
<dbReference type="AlphaFoldDB" id="A0AAV8XPT6"/>
<feature type="transmembrane region" description="Helical" evidence="8">
    <location>
        <begin position="110"/>
        <end position="128"/>
    </location>
</feature>
<dbReference type="GO" id="GO:0008527">
    <property type="term" value="F:taste receptor activity"/>
    <property type="evidence" value="ECO:0007669"/>
    <property type="project" value="InterPro"/>
</dbReference>
<keyword evidence="4 8" id="KW-0812">Transmembrane</keyword>
<comment type="subcellular location">
    <subcellularLocation>
        <location evidence="1">Cell membrane</location>
        <topology evidence="1">Multi-pass membrane protein</topology>
    </subcellularLocation>
</comment>
<evidence type="ECO:0000313" key="10">
    <source>
        <dbReference type="Proteomes" id="UP001162162"/>
    </source>
</evidence>
<feature type="transmembrane region" description="Helical" evidence="8">
    <location>
        <begin position="12"/>
        <end position="34"/>
    </location>
</feature>
<proteinExistence type="inferred from homology"/>
<keyword evidence="7" id="KW-0675">Receptor</keyword>
<sequence>MINIIADDAVLSRLVSTLFFLSVFTTTAIFTQIAKNWTPFIQELYDIEKEFSKKYEGPVNLKIRINIATILIFSAALCEHIFSTVYYVYSFTCKNNVHGWEKYFKNEFNFIFSIFPYRFVYGVIILTFNWICWAVWNLGDTFIILLSLIMSTRFRQISSTLKIYMKEIDVTYLQQFDTKSKFKGICYPTLEKTFFRQIREDYNKMANICKVWDDLFSNLVIMSYAYNLSFILIQLFNSLRQMDTSIESIYFFYSFGFVIARTVAVSICAASVNQESQYFLPILNSVPSELYSTEVFKVKFVYVYTSINNTNTCRFISLDRTQFFPSNKRIGIKREYLHFY</sequence>
<evidence type="ECO:0000256" key="3">
    <source>
        <dbReference type="ARBA" id="ARBA00022475"/>
    </source>
</evidence>
<keyword evidence="3" id="KW-1003">Cell membrane</keyword>
<organism evidence="9 10">
    <name type="scientific">Aromia moschata</name>
    <dbReference type="NCBI Taxonomy" id="1265417"/>
    <lineage>
        <taxon>Eukaryota</taxon>
        <taxon>Metazoa</taxon>
        <taxon>Ecdysozoa</taxon>
        <taxon>Arthropoda</taxon>
        <taxon>Hexapoda</taxon>
        <taxon>Insecta</taxon>
        <taxon>Pterygota</taxon>
        <taxon>Neoptera</taxon>
        <taxon>Endopterygota</taxon>
        <taxon>Coleoptera</taxon>
        <taxon>Polyphaga</taxon>
        <taxon>Cucujiformia</taxon>
        <taxon>Chrysomeloidea</taxon>
        <taxon>Cerambycidae</taxon>
        <taxon>Cerambycinae</taxon>
        <taxon>Callichromatini</taxon>
        <taxon>Aromia</taxon>
    </lineage>
</organism>
<reference evidence="9" key="1">
    <citation type="journal article" date="2023" name="Insect Mol. Biol.">
        <title>Genome sequencing provides insights into the evolution of gene families encoding plant cell wall-degrading enzymes in longhorned beetles.</title>
        <authorList>
            <person name="Shin N.R."/>
            <person name="Okamura Y."/>
            <person name="Kirsch R."/>
            <person name="Pauchet Y."/>
        </authorList>
    </citation>
    <scope>NUCLEOTIDE SEQUENCE</scope>
    <source>
        <strain evidence="9">AMC_N1</strain>
    </source>
</reference>
<feature type="transmembrane region" description="Helical" evidence="8">
    <location>
        <begin position="215"/>
        <end position="236"/>
    </location>
</feature>